<proteinExistence type="predicted"/>
<reference evidence="2" key="1">
    <citation type="journal article" date="2020" name="Nature">
        <title>Giant virus diversity and host interactions through global metagenomics.</title>
        <authorList>
            <person name="Schulz F."/>
            <person name="Roux S."/>
            <person name="Paez-Espino D."/>
            <person name="Jungbluth S."/>
            <person name="Walsh D.A."/>
            <person name="Denef V.J."/>
            <person name="McMahon K.D."/>
            <person name="Konstantinidis K.T."/>
            <person name="Eloe-Fadrosh E.A."/>
            <person name="Kyrpides N.C."/>
            <person name="Woyke T."/>
        </authorList>
    </citation>
    <scope>NUCLEOTIDE SEQUENCE</scope>
    <source>
        <strain evidence="2">GVMAG-S-1101164-105</strain>
    </source>
</reference>
<protein>
    <submittedName>
        <fullName evidence="2">Uncharacterized protein</fullName>
    </submittedName>
</protein>
<feature type="coiled-coil region" evidence="1">
    <location>
        <begin position="40"/>
        <end position="67"/>
    </location>
</feature>
<accession>A0A6C0K0H4</accession>
<evidence type="ECO:0000256" key="1">
    <source>
        <dbReference type="SAM" id="Coils"/>
    </source>
</evidence>
<sequence>MKFIMNIKFEAVEVSESESDLDEDLLDEFRSSIEDMQPVINGIESRIEDIQKKLEGYEDDLLNKMVKPVSPEFKAFWAAKFFPPAVPFQTVFLTILSMAESLDLKTRSVRFNKSDADRFAKGIRSHSIFTLIPIIIAGTDLLA</sequence>
<evidence type="ECO:0000313" key="2">
    <source>
        <dbReference type="EMBL" id="QHU09658.1"/>
    </source>
</evidence>
<keyword evidence="1" id="KW-0175">Coiled coil</keyword>
<organism evidence="2">
    <name type="scientific">viral metagenome</name>
    <dbReference type="NCBI Taxonomy" id="1070528"/>
    <lineage>
        <taxon>unclassified sequences</taxon>
        <taxon>metagenomes</taxon>
        <taxon>organismal metagenomes</taxon>
    </lineage>
</organism>
<name>A0A6C0K0H4_9ZZZZ</name>
<dbReference type="EMBL" id="MN740741">
    <property type="protein sequence ID" value="QHU09658.1"/>
    <property type="molecule type" value="Genomic_DNA"/>
</dbReference>
<dbReference type="AlphaFoldDB" id="A0A6C0K0H4"/>